<dbReference type="Gene3D" id="3.50.70.10">
    <property type="match status" value="1"/>
</dbReference>
<dbReference type="SUPFAM" id="SSF54626">
    <property type="entry name" value="Chalcone isomerase"/>
    <property type="match status" value="1"/>
</dbReference>
<dbReference type="Pfam" id="PF16036">
    <property type="entry name" value="Chalcone_3"/>
    <property type="match status" value="1"/>
</dbReference>
<dbReference type="InterPro" id="IPR016088">
    <property type="entry name" value="Chalcone_isomerase_3-sand"/>
</dbReference>
<evidence type="ECO:0000313" key="4">
    <source>
        <dbReference type="EMBL" id="JAT76630.1"/>
    </source>
</evidence>
<dbReference type="PANTHER" id="PTHR47698">
    <property type="entry name" value="FATTY-ACID-BINDING PROTEIN 3, CHLOROPLASTIC"/>
    <property type="match status" value="1"/>
</dbReference>
<dbReference type="InterPro" id="IPR036298">
    <property type="entry name" value="Chalcone_isomerase_sf"/>
</dbReference>
<proteinExistence type="inferred from homology"/>
<reference evidence="4" key="1">
    <citation type="submission" date="2015-08" db="EMBL/GenBank/DDBJ databases">
        <authorList>
            <person name="Babu N.S."/>
            <person name="Beckwith C.J."/>
            <person name="Beseler K.G."/>
            <person name="Brison A."/>
            <person name="Carone J.V."/>
            <person name="Caskin T.P."/>
            <person name="Diamond M."/>
            <person name="Durham M.E."/>
            <person name="Foxe J.M."/>
            <person name="Go M."/>
            <person name="Henderson B.A."/>
            <person name="Jones I.B."/>
            <person name="McGettigan J.A."/>
            <person name="Micheletti S.J."/>
            <person name="Nasrallah M.E."/>
            <person name="Ortiz D."/>
            <person name="Piller C.R."/>
            <person name="Privatt S.R."/>
            <person name="Schneider S.L."/>
            <person name="Sharp S."/>
            <person name="Smith T.C."/>
            <person name="Stanton J.D."/>
            <person name="Ullery H.E."/>
            <person name="Wilson R.J."/>
            <person name="Serrano M.G."/>
            <person name="Buck G."/>
            <person name="Lee V."/>
            <person name="Wang Y."/>
            <person name="Carvalho R."/>
            <person name="Voegtly L."/>
            <person name="Shi R."/>
            <person name="Duckworth R."/>
            <person name="Johnson A."/>
            <person name="Loviza R."/>
            <person name="Walstead R."/>
            <person name="Shah Z."/>
            <person name="Kiflezghi M."/>
            <person name="Wade K."/>
            <person name="Ball S.L."/>
            <person name="Bradley K.W."/>
            <person name="Asai D.J."/>
            <person name="Bowman C.A."/>
            <person name="Russell D.A."/>
            <person name="Pope W.H."/>
            <person name="Jacobs-Sera D."/>
            <person name="Hendrix R.W."/>
            <person name="Hatfull G.F."/>
        </authorList>
    </citation>
    <scope>NUCLEOTIDE SEQUENCE</scope>
</reference>
<comment type="similarity">
    <text evidence="1">Belongs to the chalcone isomerase family.</text>
</comment>
<evidence type="ECO:0000259" key="3">
    <source>
        <dbReference type="Pfam" id="PF16036"/>
    </source>
</evidence>
<accession>A0A1D2ABQ8</accession>
<dbReference type="GO" id="GO:0016872">
    <property type="term" value="F:intramolecular lyase activity"/>
    <property type="evidence" value="ECO:0007669"/>
    <property type="project" value="InterPro"/>
</dbReference>
<feature type="region of interest" description="Disordered" evidence="2">
    <location>
        <begin position="27"/>
        <end position="49"/>
    </location>
</feature>
<dbReference type="AlphaFoldDB" id="A0A1D2ABQ8"/>
<evidence type="ECO:0000256" key="1">
    <source>
        <dbReference type="ARBA" id="ARBA00007166"/>
    </source>
</evidence>
<dbReference type="Gene3D" id="1.10.890.20">
    <property type="match status" value="1"/>
</dbReference>
<dbReference type="PANTHER" id="PTHR47698:SF2">
    <property type="entry name" value="FATTY-ACID-BINDING PROTEIN 3, CHLOROPLASTIC"/>
    <property type="match status" value="1"/>
</dbReference>
<organism evidence="4">
    <name type="scientific">Auxenochlorella protothecoides</name>
    <name type="common">Green microalga</name>
    <name type="synonym">Chlorella protothecoides</name>
    <dbReference type="NCBI Taxonomy" id="3075"/>
    <lineage>
        <taxon>Eukaryota</taxon>
        <taxon>Viridiplantae</taxon>
        <taxon>Chlorophyta</taxon>
        <taxon>core chlorophytes</taxon>
        <taxon>Trebouxiophyceae</taxon>
        <taxon>Chlorellales</taxon>
        <taxon>Chlorellaceae</taxon>
        <taxon>Auxenochlorella</taxon>
    </lineage>
</organism>
<gene>
    <name evidence="4" type="ORF">g.2348</name>
</gene>
<protein>
    <recommendedName>
        <fullName evidence="3">Chalcone isomerase domain-containing protein</fullName>
    </recommendedName>
</protein>
<name>A0A1D2ABQ8_AUXPR</name>
<sequence length="240" mass="25972">MMFIARGDAKKLRLDCALPPAVRPHTPFGSISLSQDASRDAPPATKEPRTGTFYPGDFCLRADQSPCPVLIGTGVRSRKLAGFKNLDIYSLGLYVDVPRLKATAEGQELPLSQMFDVLIHGSDLERTLRIVITSRLVTQSRFLHALEENLAPVMEQAGDSTSLPAFAAQFESKGFHRGTEVAFTTSGTQLDTYIDGVKAGTIASPTLVKGLFEMYLGQDPVAPDAKRAFAQGLAKAMEPE</sequence>
<dbReference type="EMBL" id="GDKF01001992">
    <property type="protein sequence ID" value="JAT76630.1"/>
    <property type="molecule type" value="Transcribed_RNA"/>
</dbReference>
<dbReference type="InterPro" id="IPR016089">
    <property type="entry name" value="Chalcone_isomerase_bundle_sf"/>
</dbReference>
<dbReference type="InterPro" id="IPR016087">
    <property type="entry name" value="Chalcone_isomerase"/>
</dbReference>
<evidence type="ECO:0000256" key="2">
    <source>
        <dbReference type="SAM" id="MobiDB-lite"/>
    </source>
</evidence>
<feature type="domain" description="Chalcone isomerase" evidence="3">
    <location>
        <begin position="70"/>
        <end position="227"/>
    </location>
</feature>